<organism evidence="1 2">
    <name type="scientific">Streptomyces malaysiensis</name>
    <dbReference type="NCBI Taxonomy" id="92644"/>
    <lineage>
        <taxon>Bacteria</taxon>
        <taxon>Bacillati</taxon>
        <taxon>Actinomycetota</taxon>
        <taxon>Actinomycetes</taxon>
        <taxon>Kitasatosporales</taxon>
        <taxon>Streptomycetaceae</taxon>
        <taxon>Streptomyces</taxon>
        <taxon>Streptomyces violaceusniger group</taxon>
    </lineage>
</organism>
<dbReference type="EMBL" id="LJIW01000001">
    <property type="protein sequence ID" value="PNG98852.1"/>
    <property type="molecule type" value="Genomic_DNA"/>
</dbReference>
<sequence>MGPAATPCLPAWATVELLIDHHACRYVQGVAEPVVGSRAYTFTFGGQLGHGHPERRLQRLATS</sequence>
<reference evidence="1 2" key="1">
    <citation type="submission" date="2015-09" db="EMBL/GenBank/DDBJ databases">
        <title>Genome sequence, genome mining and natural product profiling of a biocontrol bacterium Streptomyces malaysiensis F913.</title>
        <authorList>
            <person name="Xu Y."/>
            <person name="Wei J."/>
            <person name="Xie J."/>
            <person name="Li T."/>
            <person name="Zhou Z."/>
        </authorList>
    </citation>
    <scope>NUCLEOTIDE SEQUENCE [LARGE SCALE GENOMIC DNA]</scope>
    <source>
        <strain evidence="1 2">F913</strain>
    </source>
</reference>
<dbReference type="AlphaFoldDB" id="A0A2J7ZEZ7"/>
<accession>A0A2J7ZEZ7</accession>
<proteinExistence type="predicted"/>
<evidence type="ECO:0000313" key="1">
    <source>
        <dbReference type="EMBL" id="PNG98852.1"/>
    </source>
</evidence>
<evidence type="ECO:0000313" key="2">
    <source>
        <dbReference type="Proteomes" id="UP000236520"/>
    </source>
</evidence>
<name>A0A2J7ZEZ7_STRMQ</name>
<gene>
    <name evidence="1" type="ORF">SMF913_14877</name>
</gene>
<dbReference type="Proteomes" id="UP000236520">
    <property type="component" value="Unassembled WGS sequence"/>
</dbReference>
<keyword evidence="2" id="KW-1185">Reference proteome</keyword>
<protein>
    <submittedName>
        <fullName evidence="1">Uncharacterized protein</fullName>
    </submittedName>
</protein>
<comment type="caution">
    <text evidence="1">The sequence shown here is derived from an EMBL/GenBank/DDBJ whole genome shotgun (WGS) entry which is preliminary data.</text>
</comment>